<accession>A0ABD5ZHH8</accession>
<proteinExistence type="predicted"/>
<keyword evidence="1" id="KW-0812">Transmembrane</keyword>
<evidence type="ECO:0008006" key="4">
    <source>
        <dbReference type="Google" id="ProtNLM"/>
    </source>
</evidence>
<name>A0ABD5ZHH8_9EURY</name>
<comment type="caution">
    <text evidence="2">The sequence shown here is derived from an EMBL/GenBank/DDBJ whole genome shotgun (WGS) entry which is preliminary data.</text>
</comment>
<dbReference type="Proteomes" id="UP001596481">
    <property type="component" value="Unassembled WGS sequence"/>
</dbReference>
<dbReference type="EMBL" id="JBHTAA010000005">
    <property type="protein sequence ID" value="MFC7204721.1"/>
    <property type="molecule type" value="Genomic_DNA"/>
</dbReference>
<dbReference type="RefSeq" id="WP_390224650.1">
    <property type="nucleotide sequence ID" value="NZ_JBHTAA010000005.1"/>
</dbReference>
<evidence type="ECO:0000313" key="2">
    <source>
        <dbReference type="EMBL" id="MFC7204721.1"/>
    </source>
</evidence>
<gene>
    <name evidence="2" type="ORF">ACFQJC_14470</name>
</gene>
<evidence type="ECO:0000313" key="3">
    <source>
        <dbReference type="Proteomes" id="UP001596481"/>
    </source>
</evidence>
<feature type="transmembrane region" description="Helical" evidence="1">
    <location>
        <begin position="6"/>
        <end position="26"/>
    </location>
</feature>
<protein>
    <recommendedName>
        <fullName evidence="4">Lipoprotein</fullName>
    </recommendedName>
</protein>
<sequence>MTPVEAAVVVTGASVSGCGVVVVHYARRLSNDARLALRLVAGEDDVESSDGLLGTVEEHEGRLETNESHIRDLAAEVFN</sequence>
<dbReference type="AlphaFoldDB" id="A0ABD5ZHH8"/>
<keyword evidence="1" id="KW-1133">Transmembrane helix</keyword>
<reference evidence="2 3" key="1">
    <citation type="journal article" date="2019" name="Int. J. Syst. Evol. Microbiol.">
        <title>The Global Catalogue of Microorganisms (GCM) 10K type strain sequencing project: providing services to taxonomists for standard genome sequencing and annotation.</title>
        <authorList>
            <consortium name="The Broad Institute Genomics Platform"/>
            <consortium name="The Broad Institute Genome Sequencing Center for Infectious Disease"/>
            <person name="Wu L."/>
            <person name="Ma J."/>
        </authorList>
    </citation>
    <scope>NUCLEOTIDE SEQUENCE [LARGE SCALE GENOMIC DNA]</scope>
    <source>
        <strain evidence="2 3">DSM 29988</strain>
    </source>
</reference>
<organism evidence="2 3">
    <name type="scientific">Haloferax namakaokahaiae</name>
    <dbReference type="NCBI Taxonomy" id="1748331"/>
    <lineage>
        <taxon>Archaea</taxon>
        <taxon>Methanobacteriati</taxon>
        <taxon>Methanobacteriota</taxon>
        <taxon>Stenosarchaea group</taxon>
        <taxon>Halobacteria</taxon>
        <taxon>Halobacteriales</taxon>
        <taxon>Haloferacaceae</taxon>
        <taxon>Haloferax</taxon>
    </lineage>
</organism>
<evidence type="ECO:0000256" key="1">
    <source>
        <dbReference type="SAM" id="Phobius"/>
    </source>
</evidence>
<keyword evidence="3" id="KW-1185">Reference proteome</keyword>
<keyword evidence="1" id="KW-0472">Membrane</keyword>